<gene>
    <name evidence="1" type="ORF">ACFP1K_06665</name>
</gene>
<sequence>MTSDDVAAAALPDAITISGTRSTDHRPLVEYREIFAEYVAPFAAPGTRFYIGGASGVDSLTLLWLASETRAELVVVVPGVLSDQPADARRAVAVVRGRGRLGELVQLAHPAHPSAEAYHHRNRWMVDRSGFVIGFPRAGITEGGTWHTLHYAAEHRKPRLILPV</sequence>
<protein>
    <recommendedName>
        <fullName evidence="3">DNA recombination-mediator protein A</fullName>
    </recommendedName>
</protein>
<accession>A0ABW1NC07</accession>
<dbReference type="Gene3D" id="3.40.50.450">
    <property type="match status" value="1"/>
</dbReference>
<dbReference type="EMBL" id="JBHSRF010000006">
    <property type="protein sequence ID" value="MFC6080836.1"/>
    <property type="molecule type" value="Genomic_DNA"/>
</dbReference>
<dbReference type="SUPFAM" id="SSF102405">
    <property type="entry name" value="MCP/YpsA-like"/>
    <property type="match status" value="1"/>
</dbReference>
<evidence type="ECO:0008006" key="3">
    <source>
        <dbReference type="Google" id="ProtNLM"/>
    </source>
</evidence>
<reference evidence="2" key="1">
    <citation type="journal article" date="2019" name="Int. J. Syst. Evol. Microbiol.">
        <title>The Global Catalogue of Microorganisms (GCM) 10K type strain sequencing project: providing services to taxonomists for standard genome sequencing and annotation.</title>
        <authorList>
            <consortium name="The Broad Institute Genomics Platform"/>
            <consortium name="The Broad Institute Genome Sequencing Center for Infectious Disease"/>
            <person name="Wu L."/>
            <person name="Ma J."/>
        </authorList>
    </citation>
    <scope>NUCLEOTIDE SEQUENCE [LARGE SCALE GENOMIC DNA]</scope>
    <source>
        <strain evidence="2">JCM 30346</strain>
    </source>
</reference>
<dbReference type="Proteomes" id="UP001596137">
    <property type="component" value="Unassembled WGS sequence"/>
</dbReference>
<proteinExistence type="predicted"/>
<keyword evidence="2" id="KW-1185">Reference proteome</keyword>
<evidence type="ECO:0000313" key="2">
    <source>
        <dbReference type="Proteomes" id="UP001596137"/>
    </source>
</evidence>
<dbReference type="RefSeq" id="WP_380748014.1">
    <property type="nucleotide sequence ID" value="NZ_JBHSRF010000006.1"/>
</dbReference>
<evidence type="ECO:0000313" key="1">
    <source>
        <dbReference type="EMBL" id="MFC6080836.1"/>
    </source>
</evidence>
<comment type="caution">
    <text evidence="1">The sequence shown here is derived from an EMBL/GenBank/DDBJ whole genome shotgun (WGS) entry which is preliminary data.</text>
</comment>
<organism evidence="1 2">
    <name type="scientific">Sphaerisporangium aureirubrum</name>
    <dbReference type="NCBI Taxonomy" id="1544736"/>
    <lineage>
        <taxon>Bacteria</taxon>
        <taxon>Bacillati</taxon>
        <taxon>Actinomycetota</taxon>
        <taxon>Actinomycetes</taxon>
        <taxon>Streptosporangiales</taxon>
        <taxon>Streptosporangiaceae</taxon>
        <taxon>Sphaerisporangium</taxon>
    </lineage>
</organism>
<name>A0ABW1NC07_9ACTN</name>